<dbReference type="Proteomes" id="UP000036932">
    <property type="component" value="Unassembled WGS sequence"/>
</dbReference>
<feature type="transmembrane region" description="Helical" evidence="1">
    <location>
        <begin position="59"/>
        <end position="76"/>
    </location>
</feature>
<proteinExistence type="predicted"/>
<gene>
    <name evidence="2" type="ORF">AM231_21335</name>
</gene>
<sequence length="114" mass="12876">MVKRPEHEHEDEQWIEGLTQEMKRVDQLFDDVPSPTLEGLHTLAVHTLERKRRRMKFELVLFLLIALFIVGGAMLAALSAPIILLFIHVFGMVAGGTILIFSKSLRSAGKKGIR</sequence>
<dbReference type="EMBL" id="LIUT01000005">
    <property type="protein sequence ID" value="KOR82108.1"/>
    <property type="molecule type" value="Genomic_DNA"/>
</dbReference>
<name>A0A0M1NIL5_9BACL</name>
<evidence type="ECO:0000313" key="2">
    <source>
        <dbReference type="EMBL" id="KOR82108.1"/>
    </source>
</evidence>
<protein>
    <recommendedName>
        <fullName evidence="4">YxlC family protein</fullName>
    </recommendedName>
</protein>
<organism evidence="2 3">
    <name type="scientific">Paenibacillus solani</name>
    <dbReference type="NCBI Taxonomy" id="1705565"/>
    <lineage>
        <taxon>Bacteria</taxon>
        <taxon>Bacillati</taxon>
        <taxon>Bacillota</taxon>
        <taxon>Bacilli</taxon>
        <taxon>Bacillales</taxon>
        <taxon>Paenibacillaceae</taxon>
        <taxon>Paenibacillus</taxon>
    </lineage>
</organism>
<dbReference type="Pfam" id="PF17280">
    <property type="entry name" value="DUF5345"/>
    <property type="match status" value="1"/>
</dbReference>
<dbReference type="OrthoDB" id="2657339at2"/>
<keyword evidence="1" id="KW-0812">Transmembrane</keyword>
<keyword evidence="3" id="KW-1185">Reference proteome</keyword>
<keyword evidence="1" id="KW-0472">Membrane</keyword>
<evidence type="ECO:0000313" key="3">
    <source>
        <dbReference type="Proteomes" id="UP000036932"/>
    </source>
</evidence>
<evidence type="ECO:0008006" key="4">
    <source>
        <dbReference type="Google" id="ProtNLM"/>
    </source>
</evidence>
<dbReference type="RefSeq" id="WP_054404416.1">
    <property type="nucleotide sequence ID" value="NZ_LIUT01000005.1"/>
</dbReference>
<dbReference type="AlphaFoldDB" id="A0A0M1NIL5"/>
<comment type="caution">
    <text evidence="2">The sequence shown here is derived from an EMBL/GenBank/DDBJ whole genome shotgun (WGS) entry which is preliminary data.</text>
</comment>
<keyword evidence="1" id="KW-1133">Transmembrane helix</keyword>
<evidence type="ECO:0000256" key="1">
    <source>
        <dbReference type="SAM" id="Phobius"/>
    </source>
</evidence>
<reference evidence="3" key="1">
    <citation type="submission" date="2015-08" db="EMBL/GenBank/DDBJ databases">
        <title>Genome sequencing project for genomic taxonomy and phylogenomics of Bacillus-like bacteria.</title>
        <authorList>
            <person name="Liu B."/>
            <person name="Wang J."/>
            <person name="Zhu Y."/>
            <person name="Liu G."/>
            <person name="Chen Q."/>
            <person name="Chen Z."/>
            <person name="Lan J."/>
            <person name="Che J."/>
            <person name="Ge C."/>
            <person name="Shi H."/>
            <person name="Pan Z."/>
            <person name="Liu X."/>
        </authorList>
    </citation>
    <scope>NUCLEOTIDE SEQUENCE [LARGE SCALE GENOMIC DNA]</scope>
    <source>
        <strain evidence="3">FJAT-22460</strain>
    </source>
</reference>
<dbReference type="PATRIC" id="fig|1705565.3.peg.191"/>
<accession>A0A0M1NIL5</accession>
<feature type="transmembrane region" description="Helical" evidence="1">
    <location>
        <begin position="82"/>
        <end position="101"/>
    </location>
</feature>
<dbReference type="InterPro" id="IPR035238">
    <property type="entry name" value="DUF5345"/>
</dbReference>